<dbReference type="Pfam" id="PF00378">
    <property type="entry name" value="ECH_1"/>
    <property type="match status" value="1"/>
</dbReference>
<gene>
    <name evidence="1" type="ORF">D8Y22_03405</name>
</gene>
<dbReference type="CDD" id="cd06558">
    <property type="entry name" value="crotonase-like"/>
    <property type="match status" value="1"/>
</dbReference>
<dbReference type="PANTHER" id="PTHR11941:SF54">
    <property type="entry name" value="ENOYL-COA HYDRATASE, MITOCHONDRIAL"/>
    <property type="match status" value="1"/>
</dbReference>
<dbReference type="InterPro" id="IPR029045">
    <property type="entry name" value="ClpP/crotonase-like_dom_sf"/>
</dbReference>
<keyword evidence="1" id="KW-0413">Isomerase</keyword>
<dbReference type="GO" id="GO:0006635">
    <property type="term" value="P:fatty acid beta-oxidation"/>
    <property type="evidence" value="ECO:0007669"/>
    <property type="project" value="TreeGrafter"/>
</dbReference>
<accession>A0A4S3TSI8</accession>
<dbReference type="Gene3D" id="3.90.226.10">
    <property type="entry name" value="2-enoyl-CoA Hydratase, Chain A, domain 1"/>
    <property type="match status" value="1"/>
</dbReference>
<protein>
    <submittedName>
        <fullName evidence="1">Enoyl-CoA hydratase/isomerase family protein</fullName>
    </submittedName>
</protein>
<evidence type="ECO:0000313" key="1">
    <source>
        <dbReference type="EMBL" id="THE66365.1"/>
    </source>
</evidence>
<dbReference type="EMBL" id="RBZW01000011">
    <property type="protein sequence ID" value="THE66365.1"/>
    <property type="molecule type" value="Genomic_DNA"/>
</dbReference>
<dbReference type="GO" id="GO:0016853">
    <property type="term" value="F:isomerase activity"/>
    <property type="evidence" value="ECO:0007669"/>
    <property type="project" value="UniProtKB-KW"/>
</dbReference>
<dbReference type="Proteomes" id="UP000318864">
    <property type="component" value="Unassembled WGS sequence"/>
</dbReference>
<organism evidence="1 2">
    <name type="scientific">Salinadaptatus halalkaliphilus</name>
    <dbReference type="NCBI Taxonomy" id="2419781"/>
    <lineage>
        <taxon>Archaea</taxon>
        <taxon>Methanobacteriati</taxon>
        <taxon>Methanobacteriota</taxon>
        <taxon>Stenosarchaea group</taxon>
        <taxon>Halobacteria</taxon>
        <taxon>Halobacteriales</taxon>
        <taxon>Natrialbaceae</taxon>
        <taxon>Salinadaptatus</taxon>
    </lineage>
</organism>
<dbReference type="SUPFAM" id="SSF52096">
    <property type="entry name" value="ClpP/crotonase"/>
    <property type="match status" value="1"/>
</dbReference>
<name>A0A4S3TSI8_9EURY</name>
<dbReference type="PANTHER" id="PTHR11941">
    <property type="entry name" value="ENOYL-COA HYDRATASE-RELATED"/>
    <property type="match status" value="1"/>
</dbReference>
<dbReference type="AlphaFoldDB" id="A0A4S3TSI8"/>
<evidence type="ECO:0000313" key="2">
    <source>
        <dbReference type="Proteomes" id="UP000318864"/>
    </source>
</evidence>
<keyword evidence="2" id="KW-1185">Reference proteome</keyword>
<sequence>MAHLRLDAGQLNLLSPAVLEELHETIRSVPDDVAVLTIAGADDGLTAGLKLDAVRECSTTEARAVLSDLYGAMDALRDLSAVTICGCGGYALGAGLELAMACDFRVATSDAALGLPEIDVGLVTGIHGGLLIRLVGLQRAKELVYTGETITGEHAAEIGLVNRAVGADEHDEAVTQLVDRVADKSPLVLQYQSEVFAAWRSAGIERGIDSTLETIAACFDTADQYEGMTAFLEDREPTFTGE</sequence>
<reference evidence="1 2" key="1">
    <citation type="submission" date="2018-10" db="EMBL/GenBank/DDBJ databases">
        <title>Natronolimnobius sp. XQ-INN 246 isolated from Inner Mongolia Autonomous Region of China.</title>
        <authorList>
            <person name="Xue Q."/>
        </authorList>
    </citation>
    <scope>NUCLEOTIDE SEQUENCE [LARGE SCALE GENOMIC DNA]</scope>
    <source>
        <strain evidence="1 2">XQ-INN 246</strain>
    </source>
</reference>
<dbReference type="InterPro" id="IPR001753">
    <property type="entry name" value="Enoyl-CoA_hydra/iso"/>
</dbReference>
<proteinExistence type="predicted"/>
<comment type="caution">
    <text evidence="1">The sequence shown here is derived from an EMBL/GenBank/DDBJ whole genome shotgun (WGS) entry which is preliminary data.</text>
</comment>